<accession>A0AAQ3VTT0</accession>
<gene>
    <name evidence="2" type="ORF">A5888_001717</name>
</gene>
<dbReference type="SUPFAM" id="SSF55729">
    <property type="entry name" value="Acyl-CoA N-acyltransferases (Nat)"/>
    <property type="match status" value="2"/>
</dbReference>
<feature type="domain" description="N-acetyltransferase" evidence="1">
    <location>
        <begin position="184"/>
        <end position="330"/>
    </location>
</feature>
<dbReference type="InterPro" id="IPR016181">
    <property type="entry name" value="Acyl_CoA_acyltransferase"/>
</dbReference>
<reference evidence="2" key="2">
    <citation type="submission" date="2024-03" db="EMBL/GenBank/DDBJ databases">
        <title>The Genome Sequence of Enterococcus sp. DIV0242b.</title>
        <authorList>
            <consortium name="The Broad Institute Genomics Platform"/>
            <consortium name="The Broad Institute Microbial Omics Core"/>
            <consortium name="The Broad Institute Genomic Center for Infectious Diseases"/>
            <person name="Earl A."/>
            <person name="Manson A."/>
            <person name="Gilmore M."/>
            <person name="Schwartman J."/>
            <person name="Shea T."/>
            <person name="Abouelleil A."/>
            <person name="Cao P."/>
            <person name="Chapman S."/>
            <person name="Cusick C."/>
            <person name="Young S."/>
            <person name="Neafsey D."/>
            <person name="Nusbaum C."/>
            <person name="Birren B."/>
        </authorList>
    </citation>
    <scope>NUCLEOTIDE SEQUENCE</scope>
    <source>
        <strain evidence="2">9E7_DIV0242</strain>
    </source>
</reference>
<evidence type="ECO:0000313" key="2">
    <source>
        <dbReference type="EMBL" id="WYJ89989.1"/>
    </source>
</evidence>
<dbReference type="Proteomes" id="UP000195141">
    <property type="component" value="Chromosome"/>
</dbReference>
<dbReference type="CDD" id="cd04301">
    <property type="entry name" value="NAT_SF"/>
    <property type="match status" value="1"/>
</dbReference>
<evidence type="ECO:0000313" key="3">
    <source>
        <dbReference type="Proteomes" id="UP000195141"/>
    </source>
</evidence>
<keyword evidence="3" id="KW-1185">Reference proteome</keyword>
<evidence type="ECO:0000259" key="1">
    <source>
        <dbReference type="PROSITE" id="PS51186"/>
    </source>
</evidence>
<dbReference type="GO" id="GO:0016747">
    <property type="term" value="F:acyltransferase activity, transferring groups other than amino-acyl groups"/>
    <property type="evidence" value="ECO:0007669"/>
    <property type="project" value="InterPro"/>
</dbReference>
<proteinExistence type="predicted"/>
<dbReference type="PROSITE" id="PS51186">
    <property type="entry name" value="GNAT"/>
    <property type="match status" value="2"/>
</dbReference>
<dbReference type="InterPro" id="IPR000182">
    <property type="entry name" value="GNAT_dom"/>
</dbReference>
<dbReference type="EMBL" id="CP147247">
    <property type="protein sequence ID" value="WYJ89989.1"/>
    <property type="molecule type" value="Genomic_DNA"/>
</dbReference>
<organism evidence="2 3">
    <name type="scientific">Candidatus Enterococcus clewellii</name>
    <dbReference type="NCBI Taxonomy" id="1834193"/>
    <lineage>
        <taxon>Bacteria</taxon>
        <taxon>Bacillati</taxon>
        <taxon>Bacillota</taxon>
        <taxon>Bacilli</taxon>
        <taxon>Lactobacillales</taxon>
        <taxon>Enterococcaceae</taxon>
        <taxon>Enterococcus</taxon>
    </lineage>
</organism>
<dbReference type="InterPro" id="IPR050276">
    <property type="entry name" value="MshD_Acetyltransferase"/>
</dbReference>
<feature type="domain" description="N-acetyltransferase" evidence="1">
    <location>
        <begin position="41"/>
        <end position="183"/>
    </location>
</feature>
<protein>
    <recommendedName>
        <fullName evidence="1">N-acetyltransferase domain-containing protein</fullName>
    </recommendedName>
</protein>
<reference evidence="2" key="1">
    <citation type="submission" date="2017-05" db="EMBL/GenBank/DDBJ databases">
        <authorList>
            <consortium name="The Broad Institute Genomics Platform"/>
            <consortium name="The Broad Institute Genomic Center for Infectious Diseases"/>
            <person name="Earl A."/>
            <person name="Manson A."/>
            <person name="Schwartman J."/>
            <person name="Gilmore M."/>
            <person name="Abouelleil A."/>
            <person name="Cao P."/>
            <person name="Chapman S."/>
            <person name="Cusick C."/>
            <person name="Shea T."/>
            <person name="Young S."/>
            <person name="Neafsey D."/>
            <person name="Nusbaum C."/>
            <person name="Birren B."/>
        </authorList>
    </citation>
    <scope>NUCLEOTIDE SEQUENCE</scope>
    <source>
        <strain evidence="2">9E7_DIV0242</strain>
    </source>
</reference>
<dbReference type="RefSeq" id="WP_339102041.1">
    <property type="nucleotide sequence ID" value="NZ_CP147247.1"/>
</dbReference>
<dbReference type="AlphaFoldDB" id="A0AAQ3VTT0"/>
<dbReference type="PANTHER" id="PTHR43617:SF34">
    <property type="entry name" value="PUTATIVE-RELATED"/>
    <property type="match status" value="1"/>
</dbReference>
<name>A0AAQ3VTT0_9ENTE</name>
<dbReference type="PANTHER" id="PTHR43617">
    <property type="entry name" value="L-AMINO ACID N-ACETYLTRANSFERASE"/>
    <property type="match status" value="1"/>
</dbReference>
<dbReference type="Gene3D" id="3.40.630.30">
    <property type="match status" value="2"/>
</dbReference>
<sequence>MRKKIIMKRALYTEMQSNEKLLEQLVSLETVSSQQQQKLAQLLWESFHGSIDDLGETPEEMAVETEEILAGKYGEFLGKHSYVYVEKSTNQFLGCALVSFFREIPLIIYVSVLPEARGRNLSTTILNQTLQSLASEYEAAYLVVKDGNIPAEKIYDRLGFEAVGNDWDHVLNETTVGREKMNNVQLKPVTQETIDACLALKVMDDQEHFVAPVAKSLAYAYVNQEYCRPFGIYDGEKLVGYVSTIYDPSDGMYCIWHMLIDKEEQGKGYGIAGLERVIAYFQSAPFGKGTSIGLSCDEHNQRALNVYHKLGFKENGEKDDEGEVILIRSL</sequence>
<dbReference type="Pfam" id="PF00583">
    <property type="entry name" value="Acetyltransf_1"/>
    <property type="match status" value="2"/>
</dbReference>